<name>A0A3M6UG42_POCDA</name>
<accession>A0A3M6UG42</accession>
<feature type="region of interest" description="Disordered" evidence="1">
    <location>
        <begin position="201"/>
        <end position="248"/>
    </location>
</feature>
<comment type="caution">
    <text evidence="2">The sequence shown here is derived from an EMBL/GenBank/DDBJ whole genome shotgun (WGS) entry which is preliminary data.</text>
</comment>
<dbReference type="AlphaFoldDB" id="A0A3M6UG42"/>
<evidence type="ECO:0000313" key="2">
    <source>
        <dbReference type="EMBL" id="RMX52612.1"/>
    </source>
</evidence>
<organism evidence="2 3">
    <name type="scientific">Pocillopora damicornis</name>
    <name type="common">Cauliflower coral</name>
    <name type="synonym">Millepora damicornis</name>
    <dbReference type="NCBI Taxonomy" id="46731"/>
    <lineage>
        <taxon>Eukaryota</taxon>
        <taxon>Metazoa</taxon>
        <taxon>Cnidaria</taxon>
        <taxon>Anthozoa</taxon>
        <taxon>Hexacorallia</taxon>
        <taxon>Scleractinia</taxon>
        <taxon>Astrocoeniina</taxon>
        <taxon>Pocilloporidae</taxon>
        <taxon>Pocillopora</taxon>
    </lineage>
</organism>
<gene>
    <name evidence="2" type="ORF">pdam_00016880</name>
</gene>
<proteinExistence type="predicted"/>
<reference evidence="2 3" key="1">
    <citation type="journal article" date="2018" name="Sci. Rep.">
        <title>Comparative analysis of the Pocillopora damicornis genome highlights role of immune system in coral evolution.</title>
        <authorList>
            <person name="Cunning R."/>
            <person name="Bay R.A."/>
            <person name="Gillette P."/>
            <person name="Baker A.C."/>
            <person name="Traylor-Knowles N."/>
        </authorList>
    </citation>
    <scope>NUCLEOTIDE SEQUENCE [LARGE SCALE GENOMIC DNA]</scope>
    <source>
        <strain evidence="2">RSMAS</strain>
        <tissue evidence="2">Whole animal</tissue>
    </source>
</reference>
<protein>
    <submittedName>
        <fullName evidence="2">Uncharacterized protein</fullName>
    </submittedName>
</protein>
<dbReference type="Proteomes" id="UP000275408">
    <property type="component" value="Unassembled WGS sequence"/>
</dbReference>
<feature type="compositionally biased region" description="Polar residues" evidence="1">
    <location>
        <begin position="201"/>
        <end position="213"/>
    </location>
</feature>
<dbReference type="EMBL" id="RCHS01001598">
    <property type="protein sequence ID" value="RMX52612.1"/>
    <property type="molecule type" value="Genomic_DNA"/>
</dbReference>
<keyword evidence="3" id="KW-1185">Reference proteome</keyword>
<evidence type="ECO:0000256" key="1">
    <source>
        <dbReference type="SAM" id="MobiDB-lite"/>
    </source>
</evidence>
<evidence type="ECO:0000313" key="3">
    <source>
        <dbReference type="Proteomes" id="UP000275408"/>
    </source>
</evidence>
<sequence length="248" mass="27971">MPASLVFSRMHWCGTLNRLTSVRPRKCGLCFLNTMRQCANQGPAEIVLDKVLHCWLSIYVKYKRPQFAGNKKDYLLMKDNSLQFSAGTIGKQITEIFKSAGVCPDQRVTMTSIRKMHSTSAFDLCAVLKRLVNYHMKHCKATADKNYMLQVNAERSAGAYSLLKDIRLAQDMAKEDACSLDKFEVTYLRWSEEAMFLGKSHQSSHQPTHSLHTLSGEEAGEWLNEKELAPPQEAGSSSGEPYEVAIQQ</sequence>